<gene>
    <name evidence="1" type="ORF">DZC30_19525</name>
</gene>
<dbReference type="AlphaFoldDB" id="A0A373F9U4"/>
<evidence type="ECO:0000313" key="1">
    <source>
        <dbReference type="EMBL" id="RGE40941.1"/>
    </source>
</evidence>
<reference evidence="1 2" key="1">
    <citation type="submission" date="2018-08" db="EMBL/GenBank/DDBJ databases">
        <title>Comamonas testosteroni strain SWCO2.</title>
        <authorList>
            <person name="Jiang N."/>
            <person name="Zhang X.Z."/>
        </authorList>
    </citation>
    <scope>NUCLEOTIDE SEQUENCE [LARGE SCALE GENOMIC DNA]</scope>
    <source>
        <strain evidence="1 2">SWCO2</strain>
    </source>
</reference>
<protein>
    <submittedName>
        <fullName evidence="1">Uncharacterized protein</fullName>
    </submittedName>
</protein>
<comment type="caution">
    <text evidence="1">The sequence shown here is derived from an EMBL/GenBank/DDBJ whole genome shotgun (WGS) entry which is preliminary data.</text>
</comment>
<dbReference type="EMBL" id="QURR01000032">
    <property type="protein sequence ID" value="RGE40941.1"/>
    <property type="molecule type" value="Genomic_DNA"/>
</dbReference>
<sequence length="207" mass="23216">MTNDYLLHLDALVAYSIYEEATEAGASNAVELSEDMSHVFQSMVSPTDSVWSASAVCFTPAAEIFTTTMVRRSEPEAFMQAQDSGLLHGRKRSLLETGKGPNRAYFIHHPYQWMKKATAWCLADELELKNALSRIQALGKMTRNGFGRIASTTIEHDEVALDKWKLRYLPLDMDGAAGIEYATTKTCCLRPPYWERSKAVPSKEPVF</sequence>
<dbReference type="Proteomes" id="UP000261948">
    <property type="component" value="Unassembled WGS sequence"/>
</dbReference>
<organism evidence="1 2">
    <name type="scientific">Comamonas testosteroni</name>
    <name type="common">Pseudomonas testosteroni</name>
    <dbReference type="NCBI Taxonomy" id="285"/>
    <lineage>
        <taxon>Bacteria</taxon>
        <taxon>Pseudomonadati</taxon>
        <taxon>Pseudomonadota</taxon>
        <taxon>Betaproteobacteria</taxon>
        <taxon>Burkholderiales</taxon>
        <taxon>Comamonadaceae</taxon>
        <taxon>Comamonas</taxon>
    </lineage>
</organism>
<name>A0A373F9U4_COMTE</name>
<keyword evidence="2" id="KW-1185">Reference proteome</keyword>
<evidence type="ECO:0000313" key="2">
    <source>
        <dbReference type="Proteomes" id="UP000261948"/>
    </source>
</evidence>
<accession>A0A373F9U4</accession>
<proteinExistence type="predicted"/>